<evidence type="ECO:0000256" key="1">
    <source>
        <dbReference type="ARBA" id="ARBA00004496"/>
    </source>
</evidence>
<evidence type="ECO:0000256" key="4">
    <source>
        <dbReference type="ARBA" id="ARBA00022490"/>
    </source>
</evidence>
<comment type="subcellular location">
    <subcellularLocation>
        <location evidence="1">Cytoplasm</location>
    </subcellularLocation>
</comment>
<dbReference type="GO" id="GO:0032259">
    <property type="term" value="P:methylation"/>
    <property type="evidence" value="ECO:0007669"/>
    <property type="project" value="UniProtKB-KW"/>
</dbReference>
<dbReference type="Proteomes" id="UP000326757">
    <property type="component" value="Unassembled WGS sequence"/>
</dbReference>
<evidence type="ECO:0000313" key="9">
    <source>
        <dbReference type="EMBL" id="KAB8293212.1"/>
    </source>
</evidence>
<dbReference type="InterPro" id="IPR029063">
    <property type="entry name" value="SAM-dependent_MTases_sf"/>
</dbReference>
<keyword evidence="6" id="KW-0808">Transferase</keyword>
<organism evidence="9 10">
    <name type="scientific">Monilinia laxa</name>
    <name type="common">Brown rot fungus</name>
    <name type="synonym">Sclerotinia laxa</name>
    <dbReference type="NCBI Taxonomy" id="61186"/>
    <lineage>
        <taxon>Eukaryota</taxon>
        <taxon>Fungi</taxon>
        <taxon>Dikarya</taxon>
        <taxon>Ascomycota</taxon>
        <taxon>Pezizomycotina</taxon>
        <taxon>Leotiomycetes</taxon>
        <taxon>Helotiales</taxon>
        <taxon>Sclerotiniaceae</taxon>
        <taxon>Monilinia</taxon>
    </lineage>
</organism>
<gene>
    <name evidence="9" type="ORF">EYC80_007550</name>
</gene>
<dbReference type="AlphaFoldDB" id="A0A5N6JW94"/>
<name>A0A5N6JW94_MONLA</name>
<dbReference type="EC" id="2.1.1.77" evidence="3"/>
<evidence type="ECO:0000256" key="8">
    <source>
        <dbReference type="SAM" id="MobiDB-lite"/>
    </source>
</evidence>
<dbReference type="PANTHER" id="PTHR11579">
    <property type="entry name" value="PROTEIN-L-ISOASPARTATE O-METHYLTRANSFERASE"/>
    <property type="match status" value="1"/>
</dbReference>
<keyword evidence="7" id="KW-0949">S-adenosyl-L-methionine</keyword>
<reference evidence="9 10" key="1">
    <citation type="submission" date="2019-06" db="EMBL/GenBank/DDBJ databases">
        <title>Genome Sequence of the Brown Rot Fungal Pathogen Monilinia laxa.</title>
        <authorList>
            <person name="De Miccolis Angelini R.M."/>
            <person name="Landi L."/>
            <person name="Abate D."/>
            <person name="Pollastro S."/>
            <person name="Romanazzi G."/>
            <person name="Faretra F."/>
        </authorList>
    </citation>
    <scope>NUCLEOTIDE SEQUENCE [LARGE SCALE GENOMIC DNA]</scope>
    <source>
        <strain evidence="9 10">Mlax316</strain>
    </source>
</reference>
<keyword evidence="4" id="KW-0963">Cytoplasm</keyword>
<evidence type="ECO:0000256" key="3">
    <source>
        <dbReference type="ARBA" id="ARBA00011890"/>
    </source>
</evidence>
<feature type="compositionally biased region" description="Polar residues" evidence="8">
    <location>
        <begin position="34"/>
        <end position="43"/>
    </location>
</feature>
<evidence type="ECO:0000256" key="5">
    <source>
        <dbReference type="ARBA" id="ARBA00022603"/>
    </source>
</evidence>
<feature type="compositionally biased region" description="Polar residues" evidence="8">
    <location>
        <begin position="14"/>
        <end position="23"/>
    </location>
</feature>
<keyword evidence="5" id="KW-0489">Methyltransferase</keyword>
<feature type="compositionally biased region" description="Low complexity" evidence="8">
    <location>
        <begin position="238"/>
        <end position="249"/>
    </location>
</feature>
<comment type="similarity">
    <text evidence="2">Belongs to the methyltransferase superfamily. L-isoaspartyl/D-aspartyl protein methyltransferase family.</text>
</comment>
<dbReference type="OrthoDB" id="73890at2759"/>
<dbReference type="InterPro" id="IPR000682">
    <property type="entry name" value="PCMT"/>
</dbReference>
<accession>A0A5N6JW94</accession>
<keyword evidence="10" id="KW-1185">Reference proteome</keyword>
<dbReference type="GO" id="GO:0005737">
    <property type="term" value="C:cytoplasm"/>
    <property type="evidence" value="ECO:0007669"/>
    <property type="project" value="UniProtKB-SubCell"/>
</dbReference>
<dbReference type="Pfam" id="PF01135">
    <property type="entry name" value="PCMT"/>
    <property type="match status" value="2"/>
</dbReference>
<feature type="region of interest" description="Disordered" evidence="8">
    <location>
        <begin position="231"/>
        <end position="260"/>
    </location>
</feature>
<dbReference type="EMBL" id="VIGI01000012">
    <property type="protein sequence ID" value="KAB8293212.1"/>
    <property type="molecule type" value="Genomic_DNA"/>
</dbReference>
<protein>
    <recommendedName>
        <fullName evidence="3">protein-L-isoaspartate(D-aspartate) O-methyltransferase</fullName>
        <ecNumber evidence="3">2.1.1.77</ecNumber>
    </recommendedName>
</protein>
<comment type="caution">
    <text evidence="9">The sequence shown here is derived from an EMBL/GenBank/DDBJ whole genome shotgun (WGS) entry which is preliminary data.</text>
</comment>
<evidence type="ECO:0000313" key="10">
    <source>
        <dbReference type="Proteomes" id="UP000326757"/>
    </source>
</evidence>
<feature type="region of interest" description="Disordered" evidence="8">
    <location>
        <begin position="14"/>
        <end position="43"/>
    </location>
</feature>
<sequence>MYYSLEIQRVTNFNTKLSDQNNTNDEKSPEGGTKHTSSPSSQTVTELIPAHKNILVYLLTSSILLADPHICERIPSPYKRRPSNSPQRSPTFILSPSHLRTHSQHFAHIIKIEARRYKTTNSHQNLKMAWTCSGRTNTELISNMWNADLIHSERVRDAMISVDRAHYAPSHHLAYEDSPQSIGYAATISAPHMHASAVEYLRPYLKEGMRVLDVGSGSGYLTAVMAELVFSPSPSPSPSSSSSSLCSSSQNPGEIDGGRRGKVVGLEHIRELRDLGERNVRKSEKGKRWLEEGKVEFVVGDGREGWVDPHGGGVWDAIHVGAAAIEIHDTLIEQLRCPGRMFIPVEHPRGLGQHIWVVDKDREGTISKKMLYGVRYVPLTDAPR</sequence>
<proteinExistence type="inferred from homology"/>
<dbReference type="GO" id="GO:0004719">
    <property type="term" value="F:protein-L-isoaspartate (D-aspartate) O-methyltransferase activity"/>
    <property type="evidence" value="ECO:0007669"/>
    <property type="project" value="UniProtKB-EC"/>
</dbReference>
<evidence type="ECO:0000256" key="7">
    <source>
        <dbReference type="ARBA" id="ARBA00022691"/>
    </source>
</evidence>
<dbReference type="PANTHER" id="PTHR11579:SF0">
    <property type="entry name" value="PROTEIN-L-ISOASPARTATE(D-ASPARTATE) O-METHYLTRANSFERASE"/>
    <property type="match status" value="1"/>
</dbReference>
<evidence type="ECO:0000256" key="6">
    <source>
        <dbReference type="ARBA" id="ARBA00022679"/>
    </source>
</evidence>
<evidence type="ECO:0000256" key="2">
    <source>
        <dbReference type="ARBA" id="ARBA00005369"/>
    </source>
</evidence>
<dbReference type="Gene3D" id="3.40.50.150">
    <property type="entry name" value="Vaccinia Virus protein VP39"/>
    <property type="match status" value="1"/>
</dbReference>
<dbReference type="SUPFAM" id="SSF53335">
    <property type="entry name" value="S-adenosyl-L-methionine-dependent methyltransferases"/>
    <property type="match status" value="1"/>
</dbReference>
<feature type="compositionally biased region" description="Basic and acidic residues" evidence="8">
    <location>
        <begin position="24"/>
        <end position="33"/>
    </location>
</feature>